<evidence type="ECO:0000256" key="3">
    <source>
        <dbReference type="ARBA" id="ARBA00022448"/>
    </source>
</evidence>
<dbReference type="GO" id="GO:0005886">
    <property type="term" value="C:plasma membrane"/>
    <property type="evidence" value="ECO:0007669"/>
    <property type="project" value="UniProtKB-SubCell"/>
</dbReference>
<evidence type="ECO:0000259" key="11">
    <source>
        <dbReference type="Pfam" id="PF11356"/>
    </source>
</evidence>
<dbReference type="NCBIfam" id="TIGR01713">
    <property type="entry name" value="typeII_sec_gspC"/>
    <property type="match status" value="1"/>
</dbReference>
<evidence type="ECO:0000256" key="8">
    <source>
        <dbReference type="ARBA" id="ARBA00022989"/>
    </source>
</evidence>
<dbReference type="SUPFAM" id="SSF50156">
    <property type="entry name" value="PDZ domain-like"/>
    <property type="match status" value="1"/>
</dbReference>
<evidence type="ECO:0000313" key="12">
    <source>
        <dbReference type="EMBL" id="SFD21425.1"/>
    </source>
</evidence>
<keyword evidence="9 10" id="KW-0472">Membrane</keyword>
<dbReference type="InterPro" id="IPR024961">
    <property type="entry name" value="T2SS_GspC_N"/>
</dbReference>
<keyword evidence="3" id="KW-0813">Transport</keyword>
<keyword evidence="8 10" id="KW-1133">Transmembrane helix</keyword>
<dbReference type="OrthoDB" id="1491375at2"/>
<organism evidence="12 13">
    <name type="scientific">Pseudoalteromonas denitrificans DSM 6059</name>
    <dbReference type="NCBI Taxonomy" id="1123010"/>
    <lineage>
        <taxon>Bacteria</taxon>
        <taxon>Pseudomonadati</taxon>
        <taxon>Pseudomonadota</taxon>
        <taxon>Gammaproteobacteria</taxon>
        <taxon>Alteromonadales</taxon>
        <taxon>Pseudoalteromonadaceae</taxon>
        <taxon>Pseudoalteromonas</taxon>
    </lineage>
</organism>
<keyword evidence="4" id="KW-1003">Cell membrane</keyword>
<dbReference type="InterPro" id="IPR036034">
    <property type="entry name" value="PDZ_sf"/>
</dbReference>
<comment type="similarity">
    <text evidence="2">Belongs to the GSP C family.</text>
</comment>
<gene>
    <name evidence="12" type="ORF">SAMN02745724_03891</name>
</gene>
<dbReference type="Pfam" id="PF11356">
    <property type="entry name" value="T2SSC"/>
    <property type="match status" value="1"/>
</dbReference>
<dbReference type="Gene3D" id="2.30.42.10">
    <property type="match status" value="1"/>
</dbReference>
<sequence>MQFRIQQLQHFIAKLPEKKISFTLLLLIVMYVAFLSSQAFWLFWPKSQPATLTANTSYAKPSSLGVLNSQDITNLNLFGKANAAPKKVIEEPKIINDAPETSLNIGLTGVVAVDKNDKAGLAIIESQGTQDTYQVDDVVKGTRATIKQVFADRVILKVSNRFETLMLDGINFSKTVSNNKKQSIRTEHKAIPRNARIIQATQNADVKREIKNKRAELVKNPGKLFDYIRVSPSRVNGELVGYKLRPGKDPALFKKMGLKHNDLATSINGFMLTDMKQAMAAINELRTAQSATISINRKGEQLEVLFSLD</sequence>
<dbReference type="InterPro" id="IPR001639">
    <property type="entry name" value="T2SS_protein-GspC"/>
</dbReference>
<dbReference type="Proteomes" id="UP000198862">
    <property type="component" value="Unassembled WGS sequence"/>
</dbReference>
<dbReference type="GO" id="GO:0015628">
    <property type="term" value="P:protein secretion by the type II secretion system"/>
    <property type="evidence" value="ECO:0007669"/>
    <property type="project" value="InterPro"/>
</dbReference>
<dbReference type="Gene3D" id="2.30.30.830">
    <property type="match status" value="1"/>
</dbReference>
<keyword evidence="7" id="KW-0653">Protein transport</keyword>
<name>A0A1I1QHA0_9GAMM</name>
<protein>
    <submittedName>
        <fullName evidence="12">Type II secretion system protein C (GspC)</fullName>
    </submittedName>
</protein>
<dbReference type="AlphaFoldDB" id="A0A1I1QHA0"/>
<proteinExistence type="inferred from homology"/>
<evidence type="ECO:0000256" key="1">
    <source>
        <dbReference type="ARBA" id="ARBA00004533"/>
    </source>
</evidence>
<evidence type="ECO:0000256" key="2">
    <source>
        <dbReference type="ARBA" id="ARBA00007986"/>
    </source>
</evidence>
<keyword evidence="5" id="KW-0997">Cell inner membrane</keyword>
<evidence type="ECO:0000256" key="4">
    <source>
        <dbReference type="ARBA" id="ARBA00022475"/>
    </source>
</evidence>
<reference evidence="12 13" key="1">
    <citation type="submission" date="2016-10" db="EMBL/GenBank/DDBJ databases">
        <authorList>
            <person name="de Groot N.N."/>
        </authorList>
    </citation>
    <scope>NUCLEOTIDE SEQUENCE [LARGE SCALE GENOMIC DNA]</scope>
    <source>
        <strain evidence="12 13">DSM 6059</strain>
    </source>
</reference>
<feature type="transmembrane region" description="Helical" evidence="10">
    <location>
        <begin position="20"/>
        <end position="44"/>
    </location>
</feature>
<evidence type="ECO:0000256" key="9">
    <source>
        <dbReference type="ARBA" id="ARBA00023136"/>
    </source>
</evidence>
<comment type="subcellular location">
    <subcellularLocation>
        <location evidence="1">Cell inner membrane</location>
    </subcellularLocation>
</comment>
<evidence type="ECO:0000256" key="6">
    <source>
        <dbReference type="ARBA" id="ARBA00022692"/>
    </source>
</evidence>
<dbReference type="GO" id="GO:0015627">
    <property type="term" value="C:type II protein secretion system complex"/>
    <property type="evidence" value="ECO:0007669"/>
    <property type="project" value="InterPro"/>
</dbReference>
<dbReference type="STRING" id="1123010.SAMN02745724_03891"/>
<keyword evidence="13" id="KW-1185">Reference proteome</keyword>
<feature type="domain" description="Type II secretion system protein GspC N-terminal" evidence="11">
    <location>
        <begin position="26"/>
        <end position="167"/>
    </location>
</feature>
<dbReference type="EMBL" id="FOLO01000041">
    <property type="protein sequence ID" value="SFD21425.1"/>
    <property type="molecule type" value="Genomic_DNA"/>
</dbReference>
<evidence type="ECO:0000256" key="5">
    <source>
        <dbReference type="ARBA" id="ARBA00022519"/>
    </source>
</evidence>
<keyword evidence="6 10" id="KW-0812">Transmembrane</keyword>
<evidence type="ECO:0000256" key="10">
    <source>
        <dbReference type="SAM" id="Phobius"/>
    </source>
</evidence>
<evidence type="ECO:0000313" key="13">
    <source>
        <dbReference type="Proteomes" id="UP000198862"/>
    </source>
</evidence>
<dbReference type="RefSeq" id="WP_091988498.1">
    <property type="nucleotide sequence ID" value="NZ_FOLO01000041.1"/>
</dbReference>
<accession>A0A1I1QHA0</accession>
<evidence type="ECO:0000256" key="7">
    <source>
        <dbReference type="ARBA" id="ARBA00022927"/>
    </source>
</evidence>